<dbReference type="GO" id="GO:1990825">
    <property type="term" value="F:sequence-specific mRNA binding"/>
    <property type="evidence" value="ECO:0007669"/>
    <property type="project" value="EnsemblFungi"/>
</dbReference>
<dbReference type="EMBL" id="HE978317">
    <property type="protein sequence ID" value="CCK70026.1"/>
    <property type="molecule type" value="Genomic_DNA"/>
</dbReference>
<dbReference type="PRINTS" id="PR01041">
    <property type="entry name" value="TRNASYNTHMET"/>
</dbReference>
<evidence type="ECO:0000256" key="9">
    <source>
        <dbReference type="ARBA" id="ARBA00023146"/>
    </source>
</evidence>
<dbReference type="GO" id="GO:0017101">
    <property type="term" value="C:aminoacyl-tRNA synthetase multienzyme complex"/>
    <property type="evidence" value="ECO:0007669"/>
    <property type="project" value="TreeGrafter"/>
</dbReference>
<dbReference type="GO" id="GO:0010494">
    <property type="term" value="C:cytoplasmic stress granule"/>
    <property type="evidence" value="ECO:0007669"/>
    <property type="project" value="EnsemblFungi"/>
</dbReference>
<keyword evidence="8 12" id="KW-0648">Protein biosynthesis</keyword>
<dbReference type="SUPFAM" id="SSF47323">
    <property type="entry name" value="Anticodon-binding domain of a subclass of class I aminoacyl-tRNA synthetases"/>
    <property type="match status" value="1"/>
</dbReference>
<dbReference type="STRING" id="1071383.J7S704"/>
<dbReference type="CDD" id="cd07957">
    <property type="entry name" value="Anticodon_Ia_Met"/>
    <property type="match status" value="1"/>
</dbReference>
<evidence type="ECO:0000256" key="10">
    <source>
        <dbReference type="ARBA" id="ARBA00030904"/>
    </source>
</evidence>
<dbReference type="GO" id="GO:0005829">
    <property type="term" value="C:cytosol"/>
    <property type="evidence" value="ECO:0007669"/>
    <property type="project" value="TreeGrafter"/>
</dbReference>
<evidence type="ECO:0000313" key="17">
    <source>
        <dbReference type="Proteomes" id="UP000006310"/>
    </source>
</evidence>
<evidence type="ECO:0000256" key="6">
    <source>
        <dbReference type="ARBA" id="ARBA00022741"/>
    </source>
</evidence>
<dbReference type="eggNOG" id="KOG1247">
    <property type="taxonomic scope" value="Eukaryota"/>
</dbReference>
<dbReference type="GO" id="GO:0004825">
    <property type="term" value="F:methionine-tRNA ligase activity"/>
    <property type="evidence" value="ECO:0007669"/>
    <property type="project" value="UniProtKB-EC"/>
</dbReference>
<dbReference type="Pfam" id="PF09334">
    <property type="entry name" value="tRNA-synt_1g"/>
    <property type="match status" value="1"/>
</dbReference>
<feature type="domain" description="Methionyl-tRNA synthetase N-terminal heteromerisation" evidence="14">
    <location>
        <begin position="11"/>
        <end position="129"/>
    </location>
</feature>
<dbReference type="Pfam" id="PF19303">
    <property type="entry name" value="Anticodon_3"/>
    <property type="match status" value="1"/>
</dbReference>
<organism evidence="16 17">
    <name type="scientific">Huiozyma naganishii (strain ATCC MYA-139 / BCRC 22969 / CBS 8797 / KCTC 17520 / NBRC 10181 / NCYC 3082 / Yp74L-3)</name>
    <name type="common">Yeast</name>
    <name type="synonym">Kazachstania naganishii</name>
    <dbReference type="NCBI Taxonomy" id="1071383"/>
    <lineage>
        <taxon>Eukaryota</taxon>
        <taxon>Fungi</taxon>
        <taxon>Dikarya</taxon>
        <taxon>Ascomycota</taxon>
        <taxon>Saccharomycotina</taxon>
        <taxon>Saccharomycetes</taxon>
        <taxon>Saccharomycetales</taxon>
        <taxon>Saccharomycetaceae</taxon>
        <taxon>Huiozyma</taxon>
    </lineage>
</organism>
<dbReference type="InterPro" id="IPR018285">
    <property type="entry name" value="Met-tRNA-synth_N"/>
</dbReference>
<dbReference type="Gene3D" id="2.20.28.20">
    <property type="entry name" value="Methionyl-tRNA synthetase, Zn-domain"/>
    <property type="match status" value="1"/>
</dbReference>
<evidence type="ECO:0000256" key="8">
    <source>
        <dbReference type="ARBA" id="ARBA00022917"/>
    </source>
</evidence>
<reference evidence="16 17" key="1">
    <citation type="journal article" date="2011" name="Proc. Natl. Acad. Sci. U.S.A.">
        <title>Evolutionary erosion of yeast sex chromosomes by mating-type switching accidents.</title>
        <authorList>
            <person name="Gordon J.L."/>
            <person name="Armisen D."/>
            <person name="Proux-Wera E."/>
            <person name="Oheigeartaigh S.S."/>
            <person name="Byrne K.P."/>
            <person name="Wolfe K.H."/>
        </authorList>
    </citation>
    <scope>NUCLEOTIDE SEQUENCE [LARGE SCALE GENOMIC DNA]</scope>
    <source>
        <strain evidence="17">ATCC MYA-139 / BCRC 22969 / CBS 8797 / CCRC 22969 / KCTC 17520 / NBRC 10181 / NCYC 3082</strain>
    </source>
</reference>
<dbReference type="Gene3D" id="1.10.730.10">
    <property type="entry name" value="Isoleucyl-tRNA Synthetase, Domain 1"/>
    <property type="match status" value="1"/>
</dbReference>
<evidence type="ECO:0000256" key="2">
    <source>
        <dbReference type="ARBA" id="ARBA00005594"/>
    </source>
</evidence>
<dbReference type="InterPro" id="IPR033911">
    <property type="entry name" value="MetRS_core"/>
</dbReference>
<dbReference type="Gene3D" id="3.40.30.170">
    <property type="match status" value="1"/>
</dbReference>
<dbReference type="GO" id="GO:0005524">
    <property type="term" value="F:ATP binding"/>
    <property type="evidence" value="ECO:0007669"/>
    <property type="project" value="UniProtKB-KW"/>
</dbReference>
<dbReference type="GeneID" id="34525715"/>
<dbReference type="InterPro" id="IPR001412">
    <property type="entry name" value="aa-tRNA-synth_I_CS"/>
</dbReference>
<dbReference type="HAMAP" id="MF_00098">
    <property type="entry name" value="Met_tRNA_synth_type1"/>
    <property type="match status" value="1"/>
</dbReference>
<evidence type="ECO:0000256" key="12">
    <source>
        <dbReference type="RuleBase" id="RU363039"/>
    </source>
</evidence>
<dbReference type="Gene3D" id="1.20.1050.110">
    <property type="match status" value="1"/>
</dbReference>
<dbReference type="FunFam" id="2.20.28.20:FF:000001">
    <property type="entry name" value="Methionine--tRNA ligase"/>
    <property type="match status" value="1"/>
</dbReference>
<keyword evidence="17" id="KW-1185">Reference proteome</keyword>
<dbReference type="InterPro" id="IPR029038">
    <property type="entry name" value="MetRS_Zn"/>
</dbReference>
<dbReference type="CDD" id="cd00814">
    <property type="entry name" value="MetRS_core"/>
    <property type="match status" value="1"/>
</dbReference>
<proteinExistence type="inferred from homology"/>
<dbReference type="HOGENOM" id="CLU_009710_4_1_1"/>
<dbReference type="GO" id="GO:0006431">
    <property type="term" value="P:methionyl-tRNA aminoacylation"/>
    <property type="evidence" value="ECO:0007669"/>
    <property type="project" value="EnsemblFungi"/>
</dbReference>
<dbReference type="InterPro" id="IPR009080">
    <property type="entry name" value="tRNAsynth_Ia_anticodon-bd"/>
</dbReference>
<dbReference type="Proteomes" id="UP000006310">
    <property type="component" value="Chromosome 4"/>
</dbReference>
<keyword evidence="5 12" id="KW-0436">Ligase</keyword>
<dbReference type="InterPro" id="IPR023458">
    <property type="entry name" value="Met-tRNA_ligase_1"/>
</dbReference>
<dbReference type="InterPro" id="IPR014729">
    <property type="entry name" value="Rossmann-like_a/b/a_fold"/>
</dbReference>
<feature type="domain" description="Methionyl/Leucyl tRNA synthetase" evidence="13">
    <location>
        <begin position="199"/>
        <end position="589"/>
    </location>
</feature>
<dbReference type="SUPFAM" id="SSF57770">
    <property type="entry name" value="Methionyl-tRNA synthetase (MetRS), Zn-domain"/>
    <property type="match status" value="1"/>
</dbReference>
<dbReference type="NCBIfam" id="TIGR00398">
    <property type="entry name" value="metG"/>
    <property type="match status" value="1"/>
</dbReference>
<dbReference type="SUPFAM" id="SSF52374">
    <property type="entry name" value="Nucleotidylyl transferase"/>
    <property type="match status" value="1"/>
</dbReference>
<dbReference type="PROSITE" id="PS00178">
    <property type="entry name" value="AA_TRNA_LIGASE_I"/>
    <property type="match status" value="1"/>
</dbReference>
<name>J7S704_HUIN7</name>
<dbReference type="OrthoDB" id="5844513at2759"/>
<dbReference type="Pfam" id="PF09635">
    <property type="entry name" value="MetRS-N"/>
    <property type="match status" value="1"/>
</dbReference>
<comment type="subcellular location">
    <subcellularLocation>
        <location evidence="1">Cytoplasm</location>
    </subcellularLocation>
</comment>
<comment type="catalytic activity">
    <reaction evidence="11">
        <text>tRNA(Met) + L-methionine + ATP = L-methionyl-tRNA(Met) + AMP + diphosphate</text>
        <dbReference type="Rhea" id="RHEA:13481"/>
        <dbReference type="Rhea" id="RHEA-COMP:9667"/>
        <dbReference type="Rhea" id="RHEA-COMP:9698"/>
        <dbReference type="ChEBI" id="CHEBI:30616"/>
        <dbReference type="ChEBI" id="CHEBI:33019"/>
        <dbReference type="ChEBI" id="CHEBI:57844"/>
        <dbReference type="ChEBI" id="CHEBI:78442"/>
        <dbReference type="ChEBI" id="CHEBI:78530"/>
        <dbReference type="ChEBI" id="CHEBI:456215"/>
        <dbReference type="EC" id="6.1.1.10"/>
    </reaction>
</comment>
<dbReference type="AlphaFoldDB" id="J7S704"/>
<dbReference type="EC" id="6.1.1.10" evidence="3"/>
<dbReference type="InterPro" id="IPR014758">
    <property type="entry name" value="Met-tRNA_synth"/>
</dbReference>
<evidence type="ECO:0000256" key="1">
    <source>
        <dbReference type="ARBA" id="ARBA00004496"/>
    </source>
</evidence>
<evidence type="ECO:0000256" key="7">
    <source>
        <dbReference type="ARBA" id="ARBA00022840"/>
    </source>
</evidence>
<reference evidence="17" key="2">
    <citation type="submission" date="2012-08" db="EMBL/GenBank/DDBJ databases">
        <title>Genome sequence of Kazachstania naganishii.</title>
        <authorList>
            <person name="Gordon J.L."/>
            <person name="Armisen D."/>
            <person name="Proux-Wera E."/>
            <person name="OhEigeartaigh S.S."/>
            <person name="Byrne K.P."/>
            <person name="Wolfe K.H."/>
        </authorList>
    </citation>
    <scope>NUCLEOTIDE SEQUENCE [LARGE SCALE GENOMIC DNA]</scope>
    <source>
        <strain evidence="17">ATCC MYA-139 / BCRC 22969 / CBS 8797 / CCRC 22969 / KCTC 17520 / NBRC 10181 / NCYC 3082</strain>
    </source>
</reference>
<evidence type="ECO:0000259" key="14">
    <source>
        <dbReference type="Pfam" id="PF09635"/>
    </source>
</evidence>
<evidence type="ECO:0000259" key="13">
    <source>
        <dbReference type="Pfam" id="PF09334"/>
    </source>
</evidence>
<keyword evidence="6 12" id="KW-0547">Nucleotide-binding</keyword>
<dbReference type="InterPro" id="IPR015413">
    <property type="entry name" value="Methionyl/Leucyl_tRNA_Synth"/>
</dbReference>
<dbReference type="InterPro" id="IPR041872">
    <property type="entry name" value="Anticodon_Met"/>
</dbReference>
<feature type="domain" description="Methionyl-tRNA synthetase anticodon-binding" evidence="15">
    <location>
        <begin position="613"/>
        <end position="751"/>
    </location>
</feature>
<evidence type="ECO:0000313" key="16">
    <source>
        <dbReference type="EMBL" id="CCK70026.1"/>
    </source>
</evidence>
<dbReference type="FunFam" id="1.10.730.10:FF:000037">
    <property type="entry name" value="Methionyl-tRNA synthetase"/>
    <property type="match status" value="1"/>
</dbReference>
<comment type="similarity">
    <text evidence="2 12">Belongs to the class-I aminoacyl-tRNA synthetase family.</text>
</comment>
<accession>J7S704</accession>
<keyword evidence="9 12" id="KW-0030">Aminoacyl-tRNA synthetase</keyword>
<sequence length="752" mass="85259">MSAELSYDRLKNHSAKLQLANNLKLALAVEFATKDLKIKINDTVDSPSLTTDKVHLFDADAILRYAMDQFSGAFTSESFDSLSKLEPALYKEELTTHDKEHAVHALKNYLVSNLKDTDSATKLITFANVAALIPDEVAKTDLLKHLPAKITIAWETAKRLVPRDSAQFKNTGVCKVQNDYLIKKQDSEILPKDGERNIIITSALPYVNNVPHLGNIVGSVLSADIFARYCKARNYNTLFVCGTDEYGTATETKALEEHVTPKELCDKYHKIHADVYKWFQIGFDHFGRTTTEKQTEIAQEIFMKLNDNGYLEEQSMQQLYCPVHKAYLADRYVEGECPKCHYEDARGDQCDKCGALLDPFELINPRCKLDNAEPIPKFSDHVFLSLDKLESQISNWVKKASDDGKWSKNSKTITNSWLKDGLKPRCITRDLVWGTPVPLEKYKDKVLYVWFDATIGYVSITANYTDQWRKWWKNPENVKLYQFMGKDNVPFHTVVFPGSQLGTNDHWTMLHHLNTTEYLQYEGGKFSKSRGVGVFGNNAQDSGVSPSVWRYYLASVRPESSDSHFSWDDFVARNNSELLANLGNFVNRLVKFVNAKYNGVVPDNYDPRNIANYDALVKDVDGILGNYVKEMELGHERRGLETAMSLSARGNQFLQDNKLDNSLFAEQPDKADAVVGVGLNIVYAVASIITPFIPETGEQIFKMLNAPPLKIDDTFHLAILGGHNINKAEYLFKRIDEKQIEIWRAKYGGQQV</sequence>
<dbReference type="RefSeq" id="XP_022464272.1">
    <property type="nucleotide sequence ID" value="XM_022607703.1"/>
</dbReference>
<evidence type="ECO:0000256" key="3">
    <source>
        <dbReference type="ARBA" id="ARBA00012838"/>
    </source>
</evidence>
<evidence type="ECO:0000256" key="11">
    <source>
        <dbReference type="ARBA" id="ARBA00047364"/>
    </source>
</evidence>
<dbReference type="PANTHER" id="PTHR45765:SF1">
    <property type="entry name" value="METHIONINE--TRNA LIGASE, CYTOPLASMIC"/>
    <property type="match status" value="1"/>
</dbReference>
<dbReference type="PANTHER" id="PTHR45765">
    <property type="entry name" value="METHIONINE--TRNA LIGASE"/>
    <property type="match status" value="1"/>
</dbReference>
<dbReference type="OMA" id="HLNTTEY"/>
<dbReference type="NCBIfam" id="NF001100">
    <property type="entry name" value="PRK00133.1"/>
    <property type="match status" value="1"/>
</dbReference>
<evidence type="ECO:0000256" key="4">
    <source>
        <dbReference type="ARBA" id="ARBA00022490"/>
    </source>
</evidence>
<dbReference type="KEGG" id="kng:KNAG_0D02770"/>
<evidence type="ECO:0000256" key="5">
    <source>
        <dbReference type="ARBA" id="ARBA00022598"/>
    </source>
</evidence>
<keyword evidence="7 12" id="KW-0067">ATP-binding</keyword>
<protein>
    <recommendedName>
        <fullName evidence="3">methionine--tRNA ligase</fullName>
        <ecNumber evidence="3">6.1.1.10</ecNumber>
    </recommendedName>
    <alternativeName>
        <fullName evidence="10">Methionyl-tRNA synthetase</fullName>
    </alternativeName>
</protein>
<gene>
    <name evidence="16" type="primary">KNAG0D02770</name>
    <name evidence="16" type="ordered locus">KNAG_0D02770</name>
</gene>
<keyword evidence="4" id="KW-0963">Cytoplasm</keyword>
<dbReference type="GO" id="GO:0017102">
    <property type="term" value="C:methionyl glutamyl tRNA synthetase complex"/>
    <property type="evidence" value="ECO:0007669"/>
    <property type="project" value="EnsemblFungi"/>
</dbReference>
<dbReference type="Gene3D" id="3.40.50.620">
    <property type="entry name" value="HUPs"/>
    <property type="match status" value="1"/>
</dbReference>
<evidence type="ECO:0000259" key="15">
    <source>
        <dbReference type="Pfam" id="PF19303"/>
    </source>
</evidence>